<evidence type="ECO:0000256" key="1">
    <source>
        <dbReference type="SAM" id="SignalP"/>
    </source>
</evidence>
<keyword evidence="1" id="KW-0732">Signal</keyword>
<evidence type="ECO:0000313" key="2">
    <source>
        <dbReference type="EMBL" id="KUI70669.1"/>
    </source>
</evidence>
<name>A0A194W2I0_CYTMA</name>
<sequence length="180" mass="20864">MRFSVVASLVALLEIGASLPTTNRTSHNILLNGTATDLTVNHTDWTKHVDPSMFGLHRFGDDVPSLDHDLDLNLDLGLDLDAENKMIETRGEPVPRNRKVAEQMKSLPECFQTCFRNENGKVGVDIYSWDLDKFCWMPTWIRTNTWIMYHIFPCWKVQCKDHLKEIKWAGKRWMDETCPK</sequence>
<protein>
    <submittedName>
        <fullName evidence="2">Uncharacterized protein</fullName>
    </submittedName>
</protein>
<dbReference type="OrthoDB" id="10438011at2759"/>
<reference evidence="2" key="1">
    <citation type="submission" date="2014-12" db="EMBL/GenBank/DDBJ databases">
        <title>Genome Sequence of Valsa Canker Pathogens Uncovers a Specific Adaption of Colonization on Woody Bark.</title>
        <authorList>
            <person name="Yin Z."/>
            <person name="Liu H."/>
            <person name="Gao X."/>
            <person name="Li Z."/>
            <person name="Song N."/>
            <person name="Ke X."/>
            <person name="Dai Q."/>
            <person name="Wu Y."/>
            <person name="Sun Y."/>
            <person name="Xu J.-R."/>
            <person name="Kang Z.K."/>
            <person name="Wang L."/>
            <person name="Huang L."/>
        </authorList>
    </citation>
    <scope>NUCLEOTIDE SEQUENCE [LARGE SCALE GENOMIC DNA]</scope>
    <source>
        <strain evidence="2">03-8</strain>
    </source>
</reference>
<accession>A0A194W2I0</accession>
<dbReference type="AlphaFoldDB" id="A0A194W2I0"/>
<dbReference type="EMBL" id="CM003103">
    <property type="protein sequence ID" value="KUI70669.1"/>
    <property type="molecule type" value="Genomic_DNA"/>
</dbReference>
<organism evidence="2 3">
    <name type="scientific">Cytospora mali</name>
    <name type="common">Apple Valsa canker fungus</name>
    <name type="synonym">Valsa mali</name>
    <dbReference type="NCBI Taxonomy" id="578113"/>
    <lineage>
        <taxon>Eukaryota</taxon>
        <taxon>Fungi</taxon>
        <taxon>Dikarya</taxon>
        <taxon>Ascomycota</taxon>
        <taxon>Pezizomycotina</taxon>
        <taxon>Sordariomycetes</taxon>
        <taxon>Sordariomycetidae</taxon>
        <taxon>Diaporthales</taxon>
        <taxon>Cytosporaceae</taxon>
        <taxon>Cytospora</taxon>
    </lineage>
</organism>
<keyword evidence="3" id="KW-1185">Reference proteome</keyword>
<proteinExistence type="predicted"/>
<feature type="chain" id="PRO_5008267096" evidence="1">
    <location>
        <begin position="19"/>
        <end position="180"/>
    </location>
</feature>
<gene>
    <name evidence="2" type="ORF">VM1G_06319</name>
</gene>
<feature type="signal peptide" evidence="1">
    <location>
        <begin position="1"/>
        <end position="18"/>
    </location>
</feature>
<evidence type="ECO:0000313" key="3">
    <source>
        <dbReference type="Proteomes" id="UP000078559"/>
    </source>
</evidence>
<dbReference type="Proteomes" id="UP000078559">
    <property type="component" value="Chromosome 6"/>
</dbReference>